<keyword evidence="10" id="KW-1185">Reference proteome</keyword>
<feature type="compositionally biased region" description="Low complexity" evidence="6">
    <location>
        <begin position="142"/>
        <end position="153"/>
    </location>
</feature>
<organism evidence="9 10">
    <name type="scientific">Microbotryum intermedium</name>
    <dbReference type="NCBI Taxonomy" id="269621"/>
    <lineage>
        <taxon>Eukaryota</taxon>
        <taxon>Fungi</taxon>
        <taxon>Dikarya</taxon>
        <taxon>Basidiomycota</taxon>
        <taxon>Pucciniomycotina</taxon>
        <taxon>Microbotryomycetes</taxon>
        <taxon>Microbotryales</taxon>
        <taxon>Microbotryaceae</taxon>
        <taxon>Microbotryum</taxon>
    </lineage>
</organism>
<evidence type="ECO:0000313" key="9">
    <source>
        <dbReference type="EMBL" id="SCV70298.1"/>
    </source>
</evidence>
<feature type="compositionally biased region" description="Polar residues" evidence="6">
    <location>
        <begin position="78"/>
        <end position="89"/>
    </location>
</feature>
<feature type="compositionally biased region" description="Basic and acidic residues" evidence="6">
    <location>
        <begin position="490"/>
        <end position="501"/>
    </location>
</feature>
<evidence type="ECO:0000256" key="7">
    <source>
        <dbReference type="SAM" id="Phobius"/>
    </source>
</evidence>
<dbReference type="GO" id="GO:0000045">
    <property type="term" value="P:autophagosome assembly"/>
    <property type="evidence" value="ECO:0007669"/>
    <property type="project" value="TreeGrafter"/>
</dbReference>
<comment type="similarity">
    <text evidence="5">Belongs to the TMEM41 family.</text>
</comment>
<feature type="transmembrane region" description="Helical" evidence="7">
    <location>
        <begin position="407"/>
        <end position="426"/>
    </location>
</feature>
<dbReference type="Pfam" id="PF09335">
    <property type="entry name" value="VTT_dom"/>
    <property type="match status" value="1"/>
</dbReference>
<feature type="compositionally biased region" description="Pro residues" evidence="6">
    <location>
        <begin position="167"/>
        <end position="178"/>
    </location>
</feature>
<feature type="domain" description="VTT" evidence="8">
    <location>
        <begin position="309"/>
        <end position="430"/>
    </location>
</feature>
<dbReference type="OrthoDB" id="3364966at2759"/>
<feature type="region of interest" description="Disordered" evidence="6">
    <location>
        <begin position="548"/>
        <end position="581"/>
    </location>
</feature>
<dbReference type="InterPro" id="IPR045014">
    <property type="entry name" value="TM41A/B"/>
</dbReference>
<keyword evidence="2 7" id="KW-0812">Transmembrane</keyword>
<feature type="transmembrane region" description="Helical" evidence="7">
    <location>
        <begin position="321"/>
        <end position="346"/>
    </location>
</feature>
<evidence type="ECO:0000256" key="6">
    <source>
        <dbReference type="SAM" id="MobiDB-lite"/>
    </source>
</evidence>
<dbReference type="STRING" id="269621.A0A238FGM5"/>
<evidence type="ECO:0000256" key="3">
    <source>
        <dbReference type="ARBA" id="ARBA00022989"/>
    </source>
</evidence>
<evidence type="ECO:0000256" key="5">
    <source>
        <dbReference type="ARBA" id="ARBA00025797"/>
    </source>
</evidence>
<feature type="region of interest" description="Disordered" evidence="6">
    <location>
        <begin position="1"/>
        <end position="26"/>
    </location>
</feature>
<evidence type="ECO:0000256" key="1">
    <source>
        <dbReference type="ARBA" id="ARBA00004141"/>
    </source>
</evidence>
<feature type="region of interest" description="Disordered" evidence="6">
    <location>
        <begin position="142"/>
        <end position="208"/>
    </location>
</feature>
<evidence type="ECO:0000256" key="2">
    <source>
        <dbReference type="ARBA" id="ARBA00022692"/>
    </source>
</evidence>
<comment type="subcellular location">
    <subcellularLocation>
        <location evidence="1">Membrane</location>
        <topology evidence="1">Multi-pass membrane protein</topology>
    </subcellularLocation>
</comment>
<feature type="transmembrane region" description="Helical" evidence="7">
    <location>
        <begin position="232"/>
        <end position="251"/>
    </location>
</feature>
<protein>
    <submittedName>
        <fullName evidence="9">BQ2448_1692 protein</fullName>
    </submittedName>
</protein>
<feature type="compositionally biased region" description="Acidic residues" evidence="6">
    <location>
        <begin position="561"/>
        <end position="571"/>
    </location>
</feature>
<name>A0A238FGM5_9BASI</name>
<dbReference type="EMBL" id="FMSP01000005">
    <property type="protein sequence ID" value="SCV70298.1"/>
    <property type="molecule type" value="Genomic_DNA"/>
</dbReference>
<feature type="transmembrane region" description="Helical" evidence="7">
    <location>
        <begin position="446"/>
        <end position="465"/>
    </location>
</feature>
<keyword evidence="3 7" id="KW-1133">Transmembrane helix</keyword>
<reference evidence="10" key="1">
    <citation type="submission" date="2016-09" db="EMBL/GenBank/DDBJ databases">
        <authorList>
            <person name="Jeantristanb JTB J.-T."/>
            <person name="Ricardo R."/>
        </authorList>
    </citation>
    <scope>NUCLEOTIDE SEQUENCE [LARGE SCALE GENOMIC DNA]</scope>
</reference>
<dbReference type="PANTHER" id="PTHR43220:SF18">
    <property type="entry name" value="TRANSMEMBRANE PROTEIN 41B"/>
    <property type="match status" value="1"/>
</dbReference>
<dbReference type="GO" id="GO:0005789">
    <property type="term" value="C:endoplasmic reticulum membrane"/>
    <property type="evidence" value="ECO:0007669"/>
    <property type="project" value="TreeGrafter"/>
</dbReference>
<accession>A0A238FGM5</accession>
<dbReference type="InterPro" id="IPR032816">
    <property type="entry name" value="VTT_dom"/>
</dbReference>
<feature type="compositionally biased region" description="Low complexity" evidence="6">
    <location>
        <begin position="199"/>
        <end position="208"/>
    </location>
</feature>
<proteinExistence type="inferred from homology"/>
<feature type="compositionally biased region" description="Low complexity" evidence="6">
    <location>
        <begin position="1"/>
        <end position="21"/>
    </location>
</feature>
<feature type="region of interest" description="Disordered" evidence="6">
    <location>
        <begin position="67"/>
        <end position="127"/>
    </location>
</feature>
<gene>
    <name evidence="9" type="ORF">BQ2448_1692</name>
</gene>
<evidence type="ECO:0000259" key="8">
    <source>
        <dbReference type="Pfam" id="PF09335"/>
    </source>
</evidence>
<evidence type="ECO:0000313" key="10">
    <source>
        <dbReference type="Proteomes" id="UP000198372"/>
    </source>
</evidence>
<feature type="transmembrane region" description="Helical" evidence="7">
    <location>
        <begin position="290"/>
        <end position="309"/>
    </location>
</feature>
<dbReference type="Proteomes" id="UP000198372">
    <property type="component" value="Unassembled WGS sequence"/>
</dbReference>
<dbReference type="AlphaFoldDB" id="A0A238FGM5"/>
<feature type="region of interest" description="Disordered" evidence="6">
    <location>
        <begin position="480"/>
        <end position="530"/>
    </location>
</feature>
<sequence length="597" mass="63699">MSYSVPRTTRSRSSTVSSASREPVNVASAPLSIAAASTSGRSIAGSNGSAALTRPLDSSVVADKLGRWNASPEHGRSSPLQLSTSQHTLRTIRGPKSPATSDEDDTDGGDDYRGHTGADDTDGIQRGNPKFIIDLASSGGFDQFGSGSGSSSDAHSRPRSSTFGGVPLPPSPSIPIRPAPKKTVPSHAEAANKQVNRPLLSRQRSDSSLRSIPSSLHLGGASFAERRPMLHAGLKAGALFLCSLIALYVLLRTMLPPIDEEHKSAVKLPKSFDDLKALNVVLQIYKERHYNRVLGCYVTVYMFLQAFSIPGSMYLSILGGALYGLLALPLVCFCVATGALLCYFISQALGPAVLLNSEKWQRRVDAWTARVSKHNDNLISYLIVLRIAPLPPHWVVNVVAPHLGISVYKFWISTFFGIMGVSYIHVTIGTTLDQMTSSSDFHLISWQNGLGLGGIIVAVLVPVAMKRYYKKDLEQAAIDEPAEEEVVEGAEVRRRSAEWSSRRGSATGGASESGSAGRGQRISSLAGTAGTDGPSILPIHYDRAEVPTGWNPSVKKPFSLGDDDEDGDDDGGSTGAWAGFEGNMDKASKLLGVTIVR</sequence>
<dbReference type="PANTHER" id="PTHR43220">
    <property type="match status" value="1"/>
</dbReference>
<evidence type="ECO:0000256" key="4">
    <source>
        <dbReference type="ARBA" id="ARBA00023136"/>
    </source>
</evidence>
<keyword evidence="4 7" id="KW-0472">Membrane</keyword>
<feature type="compositionally biased region" description="Low complexity" evidence="6">
    <location>
        <begin position="502"/>
        <end position="519"/>
    </location>
</feature>